<dbReference type="Pfam" id="PF12804">
    <property type="entry name" value="NTP_transf_3"/>
    <property type="match status" value="1"/>
</dbReference>
<dbReference type="InterPro" id="IPR017695">
    <property type="entry name" value="Se-dep_Mo_hydrolase_YqeB"/>
</dbReference>
<dbReference type="InterPro" id="IPR029044">
    <property type="entry name" value="Nucleotide-diphossugar_trans"/>
</dbReference>
<dbReference type="Gene3D" id="3.90.550.10">
    <property type="entry name" value="Spore Coat Polysaccharide Biosynthesis Protein SpsA, Chain A"/>
    <property type="match status" value="1"/>
</dbReference>
<organism evidence="2 3">
    <name type="scientific">Laedolimicola ammoniilytica</name>
    <dbReference type="NCBI Taxonomy" id="2981771"/>
    <lineage>
        <taxon>Bacteria</taxon>
        <taxon>Bacillati</taxon>
        <taxon>Bacillota</taxon>
        <taxon>Clostridia</taxon>
        <taxon>Lachnospirales</taxon>
        <taxon>Lachnospiraceae</taxon>
        <taxon>Laedolimicola</taxon>
    </lineage>
</organism>
<dbReference type="EMBL" id="JAOQKC010000009">
    <property type="protein sequence ID" value="MCU6696857.1"/>
    <property type="molecule type" value="Genomic_DNA"/>
</dbReference>
<gene>
    <name evidence="2" type="primary">yqeB</name>
    <name evidence="2" type="ORF">OCV63_08090</name>
</gene>
<protein>
    <submittedName>
        <fullName evidence="2">Selenium-dependent molybdenum cofactor biosynthesis protein YqeB</fullName>
    </submittedName>
</protein>
<reference evidence="2 3" key="1">
    <citation type="journal article" date="2021" name="ISME Commun">
        <title>Automated analysis of genomic sequences facilitates high-throughput and comprehensive description of bacteria.</title>
        <authorList>
            <person name="Hitch T.C.A."/>
        </authorList>
    </citation>
    <scope>NUCLEOTIDE SEQUENCE [LARGE SCALE GENOMIC DNA]</scope>
    <source>
        <strain evidence="2 3">Sanger_04</strain>
    </source>
</reference>
<accession>A0ABT2RX06</accession>
<dbReference type="PANTHER" id="PTHR43777">
    <property type="entry name" value="MOLYBDENUM COFACTOR CYTIDYLYLTRANSFERASE"/>
    <property type="match status" value="1"/>
</dbReference>
<dbReference type="PANTHER" id="PTHR43777:SF1">
    <property type="entry name" value="MOLYBDENUM COFACTOR CYTIDYLYLTRANSFERASE"/>
    <property type="match status" value="1"/>
</dbReference>
<dbReference type="CDD" id="cd04182">
    <property type="entry name" value="GT_2_like_f"/>
    <property type="match status" value="1"/>
</dbReference>
<dbReference type="NCBIfam" id="TIGR03309">
    <property type="entry name" value="matur_yqeB"/>
    <property type="match status" value="1"/>
</dbReference>
<dbReference type="RefSeq" id="WP_158363339.1">
    <property type="nucleotide sequence ID" value="NZ_JAOQKC010000009.1"/>
</dbReference>
<dbReference type="Proteomes" id="UP001652461">
    <property type="component" value="Unassembled WGS sequence"/>
</dbReference>
<dbReference type="SUPFAM" id="SSF53448">
    <property type="entry name" value="Nucleotide-diphospho-sugar transferases"/>
    <property type="match status" value="1"/>
</dbReference>
<evidence type="ECO:0000313" key="2">
    <source>
        <dbReference type="EMBL" id="MCU6696857.1"/>
    </source>
</evidence>
<keyword evidence="3" id="KW-1185">Reference proteome</keyword>
<proteinExistence type="predicted"/>
<sequence length="449" mass="48947">MKILIKGAGDLATGVAWELFREGHRIIMTEIAVPLTVRRQVAYSRAVYEGRAEVEGVIGVLAGSAEEAIALSEQGVISVLVDPEARVRELWQPEVVIDAIMAKKNIGTTLTDAPLVLALGPGFTAGKDCHAVIETMRGENLGRPIYKGSAIPNTGVPGMVGGYAMERLIKASGDGLMEPVAAIGDIVEKGGLLAYTGDEPVYAQIDGVIRGMLQTDVPVKKGMKIGDVDPRKDESLVYLISDKSHKIGRGCVETIRTLLQRQFGIVVLAAGLSRRYGGNKLLEERISEEPLYEVTLDKLSRFSDCICVVVTRFDEIEAAAKQRGMVVVRNGVPELGISHSLHLGLLACLERNPYLRGVLFMVCDQPYLRAETMERMLEEGLAHPQAVVCASHEGRRGNPVLWDTCYMSDLLSLTGDAGGRQIIKKYQEHVRLVECGEKELQDVDIRTES</sequence>
<feature type="domain" description="MobA-like NTP transferase" evidence="1">
    <location>
        <begin position="266"/>
        <end position="427"/>
    </location>
</feature>
<evidence type="ECO:0000259" key="1">
    <source>
        <dbReference type="Pfam" id="PF12804"/>
    </source>
</evidence>
<evidence type="ECO:0000313" key="3">
    <source>
        <dbReference type="Proteomes" id="UP001652461"/>
    </source>
</evidence>
<dbReference type="InterPro" id="IPR025877">
    <property type="entry name" value="MobA-like_NTP_Trfase"/>
</dbReference>
<name>A0ABT2RX06_9FIRM</name>
<comment type="caution">
    <text evidence="2">The sequence shown here is derived from an EMBL/GenBank/DDBJ whole genome shotgun (WGS) entry which is preliminary data.</text>
</comment>